<dbReference type="Pfam" id="PF00534">
    <property type="entry name" value="Glycos_transf_1"/>
    <property type="match status" value="1"/>
</dbReference>
<feature type="domain" description="Glycosyltransferase subfamily 4-like N-terminal" evidence="2">
    <location>
        <begin position="35"/>
        <end position="169"/>
    </location>
</feature>
<dbReference type="InterPro" id="IPR028098">
    <property type="entry name" value="Glyco_trans_4-like_N"/>
</dbReference>
<accession>A0ABY4WFL7</accession>
<proteinExistence type="predicted"/>
<feature type="domain" description="Glycosyl transferase family 1" evidence="1">
    <location>
        <begin position="182"/>
        <end position="325"/>
    </location>
</feature>
<sequence length="394" mass="44865">MKIAIISPGPFSVPPVKGSSVEHDIDEVSKMFGPGHEVTIYTRTCKSYPRSSTDEGRRMVRFDYKGPRPYLKKISAHLKKLHPDVILVENRPNFVPILRKGLPKVPIFVNMHSHVYADEWFISPENMRKIGRMADGFLTNSEYLRSHYIQKHKIAPDKVHAVHLGVDVSPYQMAKFNDSVTNVKKKLGLRSDDRVMLYAGRLIKAKGVHVLLKAFRKVSKQDAKARLVIVGGTGYGSNRMTPYIRHLKNLAKPLGKKVKFINFIPSKEMPLYYQIGDVVVTPSVWQEPFCRVNLEAMASSKPVITTPKGGIREVVKDGETGYIIPLIEWQKKLPVIWDQLWSVPHLRSQLGKQAFMRAKRFSWYATAQGYLQVFEKALEKRFKVPSVPLKAASF</sequence>
<evidence type="ECO:0000259" key="2">
    <source>
        <dbReference type="Pfam" id="PF13439"/>
    </source>
</evidence>
<evidence type="ECO:0000313" key="3">
    <source>
        <dbReference type="EMBL" id="USG63461.1"/>
    </source>
</evidence>
<dbReference type="SUPFAM" id="SSF53756">
    <property type="entry name" value="UDP-Glycosyltransferase/glycogen phosphorylase"/>
    <property type="match status" value="1"/>
</dbReference>
<dbReference type="InterPro" id="IPR050194">
    <property type="entry name" value="Glycosyltransferase_grp1"/>
</dbReference>
<reference evidence="3" key="1">
    <citation type="submission" date="2022-06" db="EMBL/GenBank/DDBJ databases">
        <title>Genome sequencing of Brevibacillus sp. BB3-R1.</title>
        <authorList>
            <person name="Heo J."/>
            <person name="Lee D."/>
            <person name="Won M."/>
            <person name="Han B.-H."/>
            <person name="Hong S.-B."/>
            <person name="Kwon S.-W."/>
        </authorList>
    </citation>
    <scope>NUCLEOTIDE SEQUENCE</scope>
    <source>
        <strain evidence="3">BB3-R1</strain>
    </source>
</reference>
<dbReference type="Pfam" id="PF13439">
    <property type="entry name" value="Glyco_transf_4"/>
    <property type="match status" value="1"/>
</dbReference>
<dbReference type="CDD" id="cd03801">
    <property type="entry name" value="GT4_PimA-like"/>
    <property type="match status" value="1"/>
</dbReference>
<protein>
    <submittedName>
        <fullName evidence="3">Glycosyltransferase family 4 protein</fullName>
    </submittedName>
</protein>
<dbReference type="RefSeq" id="WP_251870543.1">
    <property type="nucleotide sequence ID" value="NZ_CP098755.1"/>
</dbReference>
<evidence type="ECO:0000259" key="1">
    <source>
        <dbReference type="Pfam" id="PF00534"/>
    </source>
</evidence>
<name>A0ABY4WFL7_9BACL</name>
<keyword evidence="4" id="KW-1185">Reference proteome</keyword>
<organism evidence="3 4">
    <name type="scientific">Brevibacillus ruminantium</name>
    <dbReference type="NCBI Taxonomy" id="2950604"/>
    <lineage>
        <taxon>Bacteria</taxon>
        <taxon>Bacillati</taxon>
        <taxon>Bacillota</taxon>
        <taxon>Bacilli</taxon>
        <taxon>Bacillales</taxon>
        <taxon>Paenibacillaceae</taxon>
        <taxon>Brevibacillus</taxon>
    </lineage>
</organism>
<gene>
    <name evidence="3" type="ORF">NDK47_14875</name>
</gene>
<dbReference type="Proteomes" id="UP001056500">
    <property type="component" value="Chromosome"/>
</dbReference>
<dbReference type="EMBL" id="CP098755">
    <property type="protein sequence ID" value="USG63461.1"/>
    <property type="molecule type" value="Genomic_DNA"/>
</dbReference>
<dbReference type="PANTHER" id="PTHR45947:SF3">
    <property type="entry name" value="SULFOQUINOVOSYL TRANSFERASE SQD2"/>
    <property type="match status" value="1"/>
</dbReference>
<dbReference type="Gene3D" id="3.40.50.2000">
    <property type="entry name" value="Glycogen Phosphorylase B"/>
    <property type="match status" value="2"/>
</dbReference>
<dbReference type="InterPro" id="IPR001296">
    <property type="entry name" value="Glyco_trans_1"/>
</dbReference>
<evidence type="ECO:0000313" key="4">
    <source>
        <dbReference type="Proteomes" id="UP001056500"/>
    </source>
</evidence>
<dbReference type="PANTHER" id="PTHR45947">
    <property type="entry name" value="SULFOQUINOVOSYL TRANSFERASE SQD2"/>
    <property type="match status" value="1"/>
</dbReference>